<dbReference type="PANTHER" id="PTHR12083:SF9">
    <property type="entry name" value="BIFUNCTIONAL POLYNUCLEOTIDE PHOSPHATASE_KINASE"/>
    <property type="match status" value="1"/>
</dbReference>
<dbReference type="Gene3D" id="3.30.1740.10">
    <property type="entry name" value="Zinc finger, PARP-type"/>
    <property type="match status" value="1"/>
</dbReference>
<reference evidence="7" key="1">
    <citation type="submission" date="2015-07" db="EMBL/GenBank/DDBJ databases">
        <title>Transcriptome Assembly of Anthurium amnicola.</title>
        <authorList>
            <person name="Suzuki J."/>
        </authorList>
    </citation>
    <scope>NUCLEOTIDE SEQUENCE</scope>
</reference>
<evidence type="ECO:0000259" key="6">
    <source>
        <dbReference type="PROSITE" id="PS50064"/>
    </source>
</evidence>
<dbReference type="GO" id="GO:0005634">
    <property type="term" value="C:nucleus"/>
    <property type="evidence" value="ECO:0007669"/>
    <property type="project" value="UniProtKB-SubCell"/>
</dbReference>
<dbReference type="InterPro" id="IPR036412">
    <property type="entry name" value="HAD-like_sf"/>
</dbReference>
<name>A0A1D1Z0D9_9ARAE</name>
<keyword evidence="3" id="KW-0863">Zinc-finger</keyword>
<comment type="subcellular location">
    <subcellularLocation>
        <location evidence="1">Nucleus</location>
    </subcellularLocation>
</comment>
<keyword evidence="2" id="KW-0479">Metal-binding</keyword>
<protein>
    <submittedName>
        <fullName evidence="7">Bifunctional polynucleotide phosphatase/kinase</fullName>
    </submittedName>
</protein>
<dbReference type="InterPro" id="IPR023214">
    <property type="entry name" value="HAD_sf"/>
</dbReference>
<dbReference type="GO" id="GO:0006281">
    <property type="term" value="P:DNA repair"/>
    <property type="evidence" value="ECO:0007669"/>
    <property type="project" value="TreeGrafter"/>
</dbReference>
<dbReference type="PROSITE" id="PS50064">
    <property type="entry name" value="ZF_PARP_2"/>
    <property type="match status" value="1"/>
</dbReference>
<dbReference type="PANTHER" id="PTHR12083">
    <property type="entry name" value="BIFUNCTIONAL POLYNUCLEOTIDE PHOSPHATASE/KINASE"/>
    <property type="match status" value="1"/>
</dbReference>
<dbReference type="InterPro" id="IPR001510">
    <property type="entry name" value="Znf_PARP"/>
</dbReference>
<evidence type="ECO:0000256" key="5">
    <source>
        <dbReference type="ARBA" id="ARBA00023242"/>
    </source>
</evidence>
<feature type="non-terminal residue" evidence="7">
    <location>
        <position position="1"/>
    </location>
</feature>
<accession>A0A1D1Z0D9</accession>
<dbReference type="Pfam" id="PF08645">
    <property type="entry name" value="PNK3P"/>
    <property type="match status" value="1"/>
</dbReference>
<dbReference type="GO" id="GO:0008270">
    <property type="term" value="F:zinc ion binding"/>
    <property type="evidence" value="ECO:0007669"/>
    <property type="project" value="UniProtKB-KW"/>
</dbReference>
<evidence type="ECO:0000256" key="1">
    <source>
        <dbReference type="ARBA" id="ARBA00004123"/>
    </source>
</evidence>
<dbReference type="CDD" id="cd01625">
    <property type="entry name" value="HAD_PNP"/>
    <property type="match status" value="1"/>
</dbReference>
<keyword evidence="4" id="KW-0862">Zinc</keyword>
<evidence type="ECO:0000313" key="7">
    <source>
        <dbReference type="EMBL" id="JAT60344.1"/>
    </source>
</evidence>
<organism evidence="7">
    <name type="scientific">Anthurium amnicola</name>
    <dbReference type="NCBI Taxonomy" id="1678845"/>
    <lineage>
        <taxon>Eukaryota</taxon>
        <taxon>Viridiplantae</taxon>
        <taxon>Streptophyta</taxon>
        <taxon>Embryophyta</taxon>
        <taxon>Tracheophyta</taxon>
        <taxon>Spermatophyta</taxon>
        <taxon>Magnoliopsida</taxon>
        <taxon>Liliopsida</taxon>
        <taxon>Araceae</taxon>
        <taxon>Pothoideae</taxon>
        <taxon>Potheae</taxon>
        <taxon>Anthurium</taxon>
    </lineage>
</organism>
<evidence type="ECO:0000256" key="2">
    <source>
        <dbReference type="ARBA" id="ARBA00022723"/>
    </source>
</evidence>
<proteinExistence type="predicted"/>
<keyword evidence="5" id="KW-0539">Nucleus</keyword>
<dbReference type="SUPFAM" id="SSF57716">
    <property type="entry name" value="Glucocorticoid receptor-like (DNA-binding domain)"/>
    <property type="match status" value="1"/>
</dbReference>
<dbReference type="InterPro" id="IPR036957">
    <property type="entry name" value="Znf_PARP_sf"/>
</dbReference>
<dbReference type="Gene3D" id="3.40.50.1000">
    <property type="entry name" value="HAD superfamily/HAD-like"/>
    <property type="match status" value="1"/>
</dbReference>
<dbReference type="InterPro" id="IPR006551">
    <property type="entry name" value="Polynucleotide_phosphatase"/>
</dbReference>
<keyword evidence="7" id="KW-0808">Transferase</keyword>
<dbReference type="GO" id="GO:0046403">
    <property type="term" value="F:polynucleotide 3'-phosphatase activity"/>
    <property type="evidence" value="ECO:0007669"/>
    <property type="project" value="TreeGrafter"/>
</dbReference>
<dbReference type="GO" id="GO:0003690">
    <property type="term" value="F:double-stranded DNA binding"/>
    <property type="evidence" value="ECO:0007669"/>
    <property type="project" value="TreeGrafter"/>
</dbReference>
<gene>
    <name evidence="7" type="primary">Pnkp_2</name>
    <name evidence="7" type="ORF">g.40032</name>
</gene>
<evidence type="ECO:0000256" key="3">
    <source>
        <dbReference type="ARBA" id="ARBA00022771"/>
    </source>
</evidence>
<dbReference type="Pfam" id="PF00645">
    <property type="entry name" value="zf-PARP"/>
    <property type="match status" value="1"/>
</dbReference>
<dbReference type="FunFam" id="3.40.50.1000:FF:000198">
    <property type="entry name" value="Bifunctional polynucleotide phosphatase/kinase"/>
    <property type="match status" value="1"/>
</dbReference>
<evidence type="ECO:0000256" key="4">
    <source>
        <dbReference type="ARBA" id="ARBA00022833"/>
    </source>
</evidence>
<dbReference type="SMART" id="SM01336">
    <property type="entry name" value="zf-PARP"/>
    <property type="match status" value="1"/>
</dbReference>
<dbReference type="AlphaFoldDB" id="A0A1D1Z0D9"/>
<dbReference type="InterPro" id="IPR013954">
    <property type="entry name" value="PNK3P"/>
</dbReference>
<dbReference type="GO" id="GO:0046404">
    <property type="term" value="F:ATP-dependent polydeoxyribonucleotide 5'-hydroxyl-kinase activity"/>
    <property type="evidence" value="ECO:0007669"/>
    <property type="project" value="TreeGrafter"/>
</dbReference>
<keyword evidence="7" id="KW-0418">Kinase</keyword>
<dbReference type="EMBL" id="GDJX01007592">
    <property type="protein sequence ID" value="JAT60344.1"/>
    <property type="molecule type" value="Transcribed_RNA"/>
</dbReference>
<dbReference type="NCBIfam" id="TIGR01662">
    <property type="entry name" value="HAD-SF-IIIA"/>
    <property type="match status" value="1"/>
</dbReference>
<dbReference type="InterPro" id="IPR006549">
    <property type="entry name" value="HAD-SF_hydro_IIIA"/>
</dbReference>
<dbReference type="NCBIfam" id="TIGR01664">
    <property type="entry name" value="DNA-3'-Pase"/>
    <property type="match status" value="1"/>
</dbReference>
<feature type="domain" description="PARP-type" evidence="6">
    <location>
        <begin position="82"/>
        <end position="157"/>
    </location>
</feature>
<dbReference type="SUPFAM" id="SSF56784">
    <property type="entry name" value="HAD-like"/>
    <property type="match status" value="1"/>
</dbReference>
<sequence>KTSPASRLQHRKTPPPHAHHLLMLVVFGNPNLSAFSSANPSLWNLLLLGARTLPSLPLPRPFSSPFRLSITRAAPLMASPKVVAEYAKSGRSACKGCGKNIPAGSLRLGLSTKDPRGFDMTKWHHLDCFPAASRSLASAEIKGYSLLKVSDQEALRNLEVAAATKSSIDEGCGAGEDGSEGSKKTVLKKIMAGGTVTEEDDERVLKKPKHEDGKEGEEIVFSISDIKSNYKDASLPPKWKAFQTVIFREADDDLRDSDKIAAFDFDGCLVNTSLKRIGPDAWSLRCPAIPEKLQNLYNDGYKLAIFTNESNIERWKNKRQQAVDSKIGRLENFMKLVKVPMQIFIACGLGKSKDLVEDPFRKPKPGMWRILEKHFNSGITIDMDRSFFVGDAAGRSNDHSDADIKFARAVGLKFHVPEDFFGA</sequence>